<evidence type="ECO:0000256" key="2">
    <source>
        <dbReference type="ARBA" id="ARBA00022448"/>
    </source>
</evidence>
<evidence type="ECO:0000256" key="1">
    <source>
        <dbReference type="ARBA" id="ARBA00005417"/>
    </source>
</evidence>
<comment type="caution">
    <text evidence="4">The sequence shown here is derived from an EMBL/GenBank/DDBJ whole genome shotgun (WGS) entry which is preliminary data.</text>
</comment>
<dbReference type="AlphaFoldDB" id="A0A841EFY8"/>
<name>A0A841EFY8_9ACTN</name>
<dbReference type="SUPFAM" id="SSF52540">
    <property type="entry name" value="P-loop containing nucleoside triphosphate hydrolases"/>
    <property type="match status" value="1"/>
</dbReference>
<keyword evidence="5" id="KW-1185">Reference proteome</keyword>
<proteinExistence type="inferred from homology"/>
<gene>
    <name evidence="4" type="ORF">HNR25_004010</name>
</gene>
<dbReference type="InterPro" id="IPR003439">
    <property type="entry name" value="ABC_transporter-like_ATP-bd"/>
</dbReference>
<dbReference type="Gene3D" id="3.40.50.300">
    <property type="entry name" value="P-loop containing nucleotide triphosphate hydrolases"/>
    <property type="match status" value="1"/>
</dbReference>
<dbReference type="InterPro" id="IPR027417">
    <property type="entry name" value="P-loop_NTPase"/>
</dbReference>
<dbReference type="EMBL" id="JACHLY010000001">
    <property type="protein sequence ID" value="MBB6000259.1"/>
    <property type="molecule type" value="Genomic_DNA"/>
</dbReference>
<organism evidence="4 5">
    <name type="scientific">Streptomonospora salina</name>
    <dbReference type="NCBI Taxonomy" id="104205"/>
    <lineage>
        <taxon>Bacteria</taxon>
        <taxon>Bacillati</taxon>
        <taxon>Actinomycetota</taxon>
        <taxon>Actinomycetes</taxon>
        <taxon>Streptosporangiales</taxon>
        <taxon>Nocardiopsidaceae</taxon>
        <taxon>Streptomonospora</taxon>
    </lineage>
</organism>
<reference evidence="4 5" key="1">
    <citation type="submission" date="2020-08" db="EMBL/GenBank/DDBJ databases">
        <title>Sequencing the genomes of 1000 actinobacteria strains.</title>
        <authorList>
            <person name="Klenk H.-P."/>
        </authorList>
    </citation>
    <scope>NUCLEOTIDE SEQUENCE [LARGE SCALE GENOMIC DNA]</scope>
    <source>
        <strain evidence="4 5">DSM 44593</strain>
    </source>
</reference>
<evidence type="ECO:0000259" key="3">
    <source>
        <dbReference type="Pfam" id="PF00005"/>
    </source>
</evidence>
<dbReference type="GO" id="GO:0005524">
    <property type="term" value="F:ATP binding"/>
    <property type="evidence" value="ECO:0007669"/>
    <property type="project" value="InterPro"/>
</dbReference>
<dbReference type="Pfam" id="PF00005">
    <property type="entry name" value="ABC_tran"/>
    <property type="match status" value="1"/>
</dbReference>
<evidence type="ECO:0000313" key="5">
    <source>
        <dbReference type="Proteomes" id="UP000578077"/>
    </source>
</evidence>
<keyword evidence="2" id="KW-0813">Transport</keyword>
<comment type="similarity">
    <text evidence="1">Belongs to the ABC transporter superfamily.</text>
</comment>
<dbReference type="GO" id="GO:0016887">
    <property type="term" value="F:ATP hydrolysis activity"/>
    <property type="evidence" value="ECO:0007669"/>
    <property type="project" value="InterPro"/>
</dbReference>
<dbReference type="PANTHER" id="PTHR43335:SF2">
    <property type="entry name" value="ABC TRANSPORTER, ATP-BINDING PROTEIN"/>
    <property type="match status" value="1"/>
</dbReference>
<sequence length="205" mass="22075">MAGTLRPRSGRLDVGGHDLRRARARRGIRRLAGYLPERPALYPHLTTREYLDYTALLNGVAHVRRRRELADHAMERLALTFEAHTRVAALSTGTRQRVALAHALLGAPPLLVLDEPTAGMDPLHRYRVRELVAELARTSTVVLSTHDLDDVRRLCGRVAVLRAGTAVFTGSPGELAAAAGPGRGLEGAYAAAVSGATADPRTGSR</sequence>
<feature type="domain" description="ABC transporter" evidence="3">
    <location>
        <begin position="2"/>
        <end position="118"/>
    </location>
</feature>
<evidence type="ECO:0000313" key="4">
    <source>
        <dbReference type="EMBL" id="MBB6000259.1"/>
    </source>
</evidence>
<dbReference type="PANTHER" id="PTHR43335">
    <property type="entry name" value="ABC TRANSPORTER, ATP-BINDING PROTEIN"/>
    <property type="match status" value="1"/>
</dbReference>
<accession>A0A841EFY8</accession>
<protein>
    <submittedName>
        <fullName evidence="4">ABC-type multidrug transport system ATPase subunit</fullName>
    </submittedName>
</protein>
<dbReference type="Proteomes" id="UP000578077">
    <property type="component" value="Unassembled WGS sequence"/>
</dbReference>